<dbReference type="InterPro" id="IPR001647">
    <property type="entry name" value="HTH_TetR"/>
</dbReference>
<dbReference type="InterPro" id="IPR023772">
    <property type="entry name" value="DNA-bd_HTH_TetR-type_CS"/>
</dbReference>
<name>A0A926QMH0_9BACL</name>
<dbReference type="InterPro" id="IPR050109">
    <property type="entry name" value="HTH-type_TetR-like_transc_reg"/>
</dbReference>
<dbReference type="EMBL" id="JACVVD010000011">
    <property type="protein sequence ID" value="MBD0383379.1"/>
    <property type="molecule type" value="Genomic_DNA"/>
</dbReference>
<gene>
    <name evidence="4" type="ORF">ICC18_25080</name>
</gene>
<evidence type="ECO:0000256" key="2">
    <source>
        <dbReference type="PROSITE-ProRule" id="PRU00335"/>
    </source>
</evidence>
<protein>
    <submittedName>
        <fullName evidence="4">TetR/AcrR family transcriptional regulator</fullName>
    </submittedName>
</protein>
<dbReference type="GO" id="GO:0000976">
    <property type="term" value="F:transcription cis-regulatory region binding"/>
    <property type="evidence" value="ECO:0007669"/>
    <property type="project" value="TreeGrafter"/>
</dbReference>
<dbReference type="SUPFAM" id="SSF46689">
    <property type="entry name" value="Homeodomain-like"/>
    <property type="match status" value="1"/>
</dbReference>
<evidence type="ECO:0000313" key="5">
    <source>
        <dbReference type="Proteomes" id="UP000650466"/>
    </source>
</evidence>
<dbReference type="InterPro" id="IPR009057">
    <property type="entry name" value="Homeodomain-like_sf"/>
</dbReference>
<proteinExistence type="predicted"/>
<evidence type="ECO:0000313" key="4">
    <source>
        <dbReference type="EMBL" id="MBD0383379.1"/>
    </source>
</evidence>
<dbReference type="SUPFAM" id="SSF48498">
    <property type="entry name" value="Tetracyclin repressor-like, C-terminal domain"/>
    <property type="match status" value="1"/>
</dbReference>
<dbReference type="AlphaFoldDB" id="A0A926QMH0"/>
<feature type="DNA-binding region" description="H-T-H motif" evidence="2">
    <location>
        <begin position="31"/>
        <end position="50"/>
    </location>
</feature>
<dbReference type="RefSeq" id="WP_188177174.1">
    <property type="nucleotide sequence ID" value="NZ_JACVVD010000011.1"/>
</dbReference>
<dbReference type="Pfam" id="PF00440">
    <property type="entry name" value="TetR_N"/>
    <property type="match status" value="1"/>
</dbReference>
<dbReference type="PRINTS" id="PR00455">
    <property type="entry name" value="HTHTETR"/>
</dbReference>
<comment type="caution">
    <text evidence="4">The sequence shown here is derived from an EMBL/GenBank/DDBJ whole genome shotgun (WGS) entry which is preliminary data.</text>
</comment>
<dbReference type="InterPro" id="IPR036271">
    <property type="entry name" value="Tet_transcr_reg_TetR-rel_C_sf"/>
</dbReference>
<accession>A0A926QMH0</accession>
<organism evidence="4 5">
    <name type="scientific">Paenibacillus sedimenti</name>
    <dbReference type="NCBI Taxonomy" id="2770274"/>
    <lineage>
        <taxon>Bacteria</taxon>
        <taxon>Bacillati</taxon>
        <taxon>Bacillota</taxon>
        <taxon>Bacilli</taxon>
        <taxon>Bacillales</taxon>
        <taxon>Paenibacillaceae</taxon>
        <taxon>Paenibacillus</taxon>
    </lineage>
</organism>
<dbReference type="Proteomes" id="UP000650466">
    <property type="component" value="Unassembled WGS sequence"/>
</dbReference>
<keyword evidence="1 2" id="KW-0238">DNA-binding</keyword>
<evidence type="ECO:0000256" key="1">
    <source>
        <dbReference type="ARBA" id="ARBA00023125"/>
    </source>
</evidence>
<dbReference type="PANTHER" id="PTHR30055:SF226">
    <property type="entry name" value="HTH-TYPE TRANSCRIPTIONAL REGULATOR PKSA"/>
    <property type="match status" value="1"/>
</dbReference>
<feature type="domain" description="HTH tetR-type" evidence="3">
    <location>
        <begin position="8"/>
        <end position="68"/>
    </location>
</feature>
<sequence length="192" mass="21774">MNREEKKRATRQKIIDCALELFAENGYEATTVHQITERAGVAKGTFFNYFENKEEVLCDLQLFIATEEISKLQYKQGPIIPLMRELLMEMLRHLPFNRSLILASFQCTLSNKKLLESATVKFEEFKQVLIPVIAAAQARGEISSVMPAEMIADLAVQNYQGALIYWGMGLGEDKLSNQVTLSFELFFKGLAP</sequence>
<evidence type="ECO:0000259" key="3">
    <source>
        <dbReference type="PROSITE" id="PS50977"/>
    </source>
</evidence>
<reference evidence="4" key="1">
    <citation type="submission" date="2020-09" db="EMBL/GenBank/DDBJ databases">
        <title>Draft Genome Sequence of Paenibacillus sp. WST5.</title>
        <authorList>
            <person name="Bao Z."/>
        </authorList>
    </citation>
    <scope>NUCLEOTIDE SEQUENCE</scope>
    <source>
        <strain evidence="4">WST5</strain>
    </source>
</reference>
<dbReference type="PANTHER" id="PTHR30055">
    <property type="entry name" value="HTH-TYPE TRANSCRIPTIONAL REGULATOR RUTR"/>
    <property type="match status" value="1"/>
</dbReference>
<dbReference type="GO" id="GO:0003700">
    <property type="term" value="F:DNA-binding transcription factor activity"/>
    <property type="evidence" value="ECO:0007669"/>
    <property type="project" value="TreeGrafter"/>
</dbReference>
<keyword evidence="5" id="KW-1185">Reference proteome</keyword>
<dbReference type="PROSITE" id="PS01081">
    <property type="entry name" value="HTH_TETR_1"/>
    <property type="match status" value="1"/>
</dbReference>
<dbReference type="Gene3D" id="1.10.357.10">
    <property type="entry name" value="Tetracycline Repressor, domain 2"/>
    <property type="match status" value="1"/>
</dbReference>
<dbReference type="PROSITE" id="PS50977">
    <property type="entry name" value="HTH_TETR_2"/>
    <property type="match status" value="1"/>
</dbReference>